<protein>
    <submittedName>
        <fullName evidence="3">Zinc finger MYM-type protein 5</fullName>
    </submittedName>
</protein>
<dbReference type="AlphaFoldDB" id="A0A4C1YXT6"/>
<evidence type="ECO:0000256" key="1">
    <source>
        <dbReference type="SAM" id="MobiDB-lite"/>
    </source>
</evidence>
<dbReference type="STRING" id="151549.A0A4C1YXT6"/>
<organism evidence="3 4">
    <name type="scientific">Eumeta variegata</name>
    <name type="common">Bagworm moth</name>
    <name type="synonym">Eumeta japonica</name>
    <dbReference type="NCBI Taxonomy" id="151549"/>
    <lineage>
        <taxon>Eukaryota</taxon>
        <taxon>Metazoa</taxon>
        <taxon>Ecdysozoa</taxon>
        <taxon>Arthropoda</taxon>
        <taxon>Hexapoda</taxon>
        <taxon>Insecta</taxon>
        <taxon>Pterygota</taxon>
        <taxon>Neoptera</taxon>
        <taxon>Endopterygota</taxon>
        <taxon>Lepidoptera</taxon>
        <taxon>Glossata</taxon>
        <taxon>Ditrysia</taxon>
        <taxon>Tineoidea</taxon>
        <taxon>Psychidae</taxon>
        <taxon>Oiketicinae</taxon>
        <taxon>Eumeta</taxon>
    </lineage>
</organism>
<name>A0A4C1YXT6_EUMVA</name>
<comment type="caution">
    <text evidence="3">The sequence shown here is derived from an EMBL/GenBank/DDBJ whole genome shotgun (WGS) entry which is preliminary data.</text>
</comment>
<proteinExistence type="predicted"/>
<feature type="compositionally biased region" description="Basic and acidic residues" evidence="1">
    <location>
        <begin position="183"/>
        <end position="194"/>
    </location>
</feature>
<reference evidence="3 4" key="1">
    <citation type="journal article" date="2019" name="Commun. Biol.">
        <title>The bagworm genome reveals a unique fibroin gene that provides high tensile strength.</title>
        <authorList>
            <person name="Kono N."/>
            <person name="Nakamura H."/>
            <person name="Ohtoshi R."/>
            <person name="Tomita M."/>
            <person name="Numata K."/>
            <person name="Arakawa K."/>
        </authorList>
    </citation>
    <scope>NUCLEOTIDE SEQUENCE [LARGE SCALE GENOMIC DNA]</scope>
</reference>
<feature type="region of interest" description="Disordered" evidence="1">
    <location>
        <begin position="172"/>
        <end position="197"/>
    </location>
</feature>
<sequence length="427" mass="49071">MIPGSGREEARPQFAIYRLMILGWDLKFCYRRMRRRNPYRVTSVSLYSSTIRPIFCEPTTGVPVARSFSIIPPLIRHPTPPREAGNAPVTLMGSFAWTALSPESRKNREWKIWWQTLGAAACRWRGADAAWRLLRTLPAQPQPAVRCLYQPGDYYQLIMPRAGPRAVRAVRPHRAPSIGGRQNEPKRETKDARPSARVARHTYEKNCGKAGCGVTFQRQYQQAIEDPLDKSSDHEDIEQNIQEDLAIPGTSSASQNITEEVLEKSLPSSFKEKKIDDISERPIIIDSATKNEILIRGPVNNEMNNENYPKNRDGRHFSNSHFHKVMPNGEIFKRRWLAYSKSADKVYCFCCRLLNTNPNTNLGKEGFDDWRHLSTRLKTHETSPDHRRAMNSWIEASIRLKNFCGIDKQLQNRLKMRNRDGLLSSNE</sequence>
<dbReference type="InterPro" id="IPR006580">
    <property type="entry name" value="Znf_TTF"/>
</dbReference>
<dbReference type="SMART" id="SM00597">
    <property type="entry name" value="ZnF_TTF"/>
    <property type="match status" value="1"/>
</dbReference>
<evidence type="ECO:0000313" key="3">
    <source>
        <dbReference type="EMBL" id="GBP80908.1"/>
    </source>
</evidence>
<gene>
    <name evidence="3" type="primary">ZMYM5</name>
    <name evidence="3" type="ORF">EVAR_48989_1</name>
</gene>
<dbReference type="OrthoDB" id="10063284at2759"/>
<keyword evidence="4" id="KW-1185">Reference proteome</keyword>
<accession>A0A4C1YXT6</accession>
<evidence type="ECO:0000259" key="2">
    <source>
        <dbReference type="SMART" id="SM00597"/>
    </source>
</evidence>
<dbReference type="Proteomes" id="UP000299102">
    <property type="component" value="Unassembled WGS sequence"/>
</dbReference>
<dbReference type="EMBL" id="BGZK01001488">
    <property type="protein sequence ID" value="GBP80908.1"/>
    <property type="molecule type" value="Genomic_DNA"/>
</dbReference>
<evidence type="ECO:0000313" key="4">
    <source>
        <dbReference type="Proteomes" id="UP000299102"/>
    </source>
</evidence>
<feature type="domain" description="TTF-type" evidence="2">
    <location>
        <begin position="313"/>
        <end position="405"/>
    </location>
</feature>